<name>A0A2U3ALW4_9BACL</name>
<feature type="domain" description="GP-PDE" evidence="1">
    <location>
        <begin position="4"/>
        <end position="231"/>
    </location>
</feature>
<evidence type="ECO:0000313" key="2">
    <source>
        <dbReference type="EMBL" id="PWI25497.1"/>
    </source>
</evidence>
<evidence type="ECO:0000313" key="3">
    <source>
        <dbReference type="Proteomes" id="UP000245938"/>
    </source>
</evidence>
<sequence>MSRRDIFAHRGVTTHAHENTMAAFKAAMATSATGIEFDLQMTLDRVAIVTHDYNMKKTIGKAVLTTEMTLAAIKKKKIAGTKEKILTFDELLAWAIPCNIPMNIELKESFENNIGDLEIIVRKTQSLKNCHFSSFHAEVLQNIKKINAQAIVALIPTRKFDWTALGNMPWLDLIHANKRFYYKERYLQLASNANIGLRFYGITGKEPFLKNPHASVIGWITDYPNAVHKKMCH</sequence>
<dbReference type="PROSITE" id="PS51704">
    <property type="entry name" value="GP_PDE"/>
    <property type="match status" value="1"/>
</dbReference>
<dbReference type="RefSeq" id="WP_109305856.1">
    <property type="nucleotide sequence ID" value="NZ_BJUF01000018.1"/>
</dbReference>
<evidence type="ECO:0000259" key="1">
    <source>
        <dbReference type="PROSITE" id="PS51704"/>
    </source>
</evidence>
<dbReference type="InterPro" id="IPR017946">
    <property type="entry name" value="PLC-like_Pdiesterase_TIM-brl"/>
</dbReference>
<dbReference type="AlphaFoldDB" id="A0A2U3ALW4"/>
<dbReference type="Gene3D" id="3.20.20.190">
    <property type="entry name" value="Phosphatidylinositol (PI) phosphodiesterase"/>
    <property type="match status" value="1"/>
</dbReference>
<dbReference type="Proteomes" id="UP000245938">
    <property type="component" value="Unassembled WGS sequence"/>
</dbReference>
<dbReference type="EMBL" id="QFVR01000008">
    <property type="protein sequence ID" value="PWI25497.1"/>
    <property type="molecule type" value="Genomic_DNA"/>
</dbReference>
<dbReference type="SUPFAM" id="SSF51695">
    <property type="entry name" value="PLC-like phosphodiesterases"/>
    <property type="match status" value="1"/>
</dbReference>
<organism evidence="2 3">
    <name type="scientific">Kurthia sibirica</name>
    <dbReference type="NCBI Taxonomy" id="202750"/>
    <lineage>
        <taxon>Bacteria</taxon>
        <taxon>Bacillati</taxon>
        <taxon>Bacillota</taxon>
        <taxon>Bacilli</taxon>
        <taxon>Bacillales</taxon>
        <taxon>Caryophanaceae</taxon>
        <taxon>Kurthia</taxon>
    </lineage>
</organism>
<comment type="caution">
    <text evidence="2">The sequence shown here is derived from an EMBL/GenBank/DDBJ whole genome shotgun (WGS) entry which is preliminary data.</text>
</comment>
<gene>
    <name evidence="2" type="ORF">DEX24_07775</name>
</gene>
<dbReference type="Pfam" id="PF03009">
    <property type="entry name" value="GDPD"/>
    <property type="match status" value="1"/>
</dbReference>
<accession>A0A2U3ALW4</accession>
<keyword evidence="3" id="KW-1185">Reference proteome</keyword>
<dbReference type="PANTHER" id="PTHR46211">
    <property type="entry name" value="GLYCEROPHOSPHORYL DIESTER PHOSPHODIESTERASE"/>
    <property type="match status" value="1"/>
</dbReference>
<protein>
    <submittedName>
        <fullName evidence="2">Glycerophosphodiester phosphodiesterase</fullName>
    </submittedName>
</protein>
<dbReference type="OrthoDB" id="384721at2"/>
<dbReference type="InterPro" id="IPR030395">
    <property type="entry name" value="GP_PDE_dom"/>
</dbReference>
<dbReference type="GO" id="GO:0006629">
    <property type="term" value="P:lipid metabolic process"/>
    <property type="evidence" value="ECO:0007669"/>
    <property type="project" value="InterPro"/>
</dbReference>
<proteinExistence type="predicted"/>
<dbReference type="PANTHER" id="PTHR46211:SF1">
    <property type="entry name" value="GLYCEROPHOSPHODIESTER PHOSPHODIESTERASE, CYTOPLASMIC"/>
    <property type="match status" value="1"/>
</dbReference>
<dbReference type="GO" id="GO:0008081">
    <property type="term" value="F:phosphoric diester hydrolase activity"/>
    <property type="evidence" value="ECO:0007669"/>
    <property type="project" value="InterPro"/>
</dbReference>
<reference evidence="2 3" key="1">
    <citation type="submission" date="2018-05" db="EMBL/GenBank/DDBJ databases">
        <title>Kurthia sibirica genome sequence.</title>
        <authorList>
            <person name="Maclea K.S."/>
            <person name="Goen A.E."/>
        </authorList>
    </citation>
    <scope>NUCLEOTIDE SEQUENCE [LARGE SCALE GENOMIC DNA]</scope>
    <source>
        <strain evidence="2 3">ATCC 49154</strain>
    </source>
</reference>